<dbReference type="Gramene" id="mRNA:HanXRQr2_Chr15g0685141">
    <property type="protein sequence ID" value="CDS:HanXRQr2_Chr15g0685141.1"/>
    <property type="gene ID" value="HanXRQr2_Chr15g0685141"/>
</dbReference>
<dbReference type="Gene3D" id="1.20.1280.50">
    <property type="match status" value="1"/>
</dbReference>
<dbReference type="InterPro" id="IPR001810">
    <property type="entry name" value="F-box_dom"/>
</dbReference>
<accession>A0A251S7B6</accession>
<protein>
    <submittedName>
        <fullName evidence="2 3">F-box domain-containing protein</fullName>
    </submittedName>
</protein>
<dbReference type="InterPro" id="IPR056592">
    <property type="entry name" value="Beta-prop_At3g26010-like"/>
</dbReference>
<dbReference type="Pfam" id="PF24750">
    <property type="entry name" value="b-prop_At3g26010-like"/>
    <property type="match status" value="1"/>
</dbReference>
<dbReference type="InParanoid" id="A0A251S7B6"/>
<reference evidence="3" key="2">
    <citation type="submission" date="2017-02" db="EMBL/GenBank/DDBJ databases">
        <title>Sunflower complete genome.</title>
        <authorList>
            <person name="Langlade N."/>
            <person name="Munos S."/>
        </authorList>
    </citation>
    <scope>NUCLEOTIDE SEQUENCE [LARGE SCALE GENOMIC DNA]</scope>
    <source>
        <tissue evidence="3">Leaves</tissue>
    </source>
</reference>
<name>A0A251S7B6_HELAN</name>
<dbReference type="SMART" id="SM00256">
    <property type="entry name" value="FBOX"/>
    <property type="match status" value="1"/>
</dbReference>
<sequence length="489" mass="55818">MEGHANSTDNDADQIQNCVITDSTNQHNNDDDQNQIPTQNHLEFQVIEPPYSNEGSPSSDSSFLGLDDTFTYDIHNAPDSDSLLYEILSRLPLKSLFRLKCVCKHWQTLISQRSFSRFYISRMITSNTASSSLPFRILYRYICESEPEDVLNRFRSESYNSSGLYLSREEHKAIKFKVLGVSNGLILCCSLGPLVYHVCNPVTRQWVTLAKSTKTQNFFAEGFVSRVNEDNLVTDYTVVRLEMDLSVVRQEMLTSFPDYLHLEIFSSETGEWVGYRVPCPFQIAFPKRGAGPICFKGVLHWFVNDHGMVAFDPYKDPKSCRLIQLPADRDVQSEVTHDGLYRLCDVCQGKLRLFQVAPDASSFYCFSMWDMKDYDKGEWCSEFKVTRSDLSSSDPELESWLMKATFLPLSFHPFDLDVVYLRCVELACLVSYNIQNRQLDVACKPAGAIDDLSWRVVVPFVIPTWPTPVPIPPVKVVIPEVDPLRVFNG</sequence>
<dbReference type="PANTHER" id="PTHR35546">
    <property type="entry name" value="F-BOX PROTEIN INTERACTION DOMAIN PROTEIN-RELATED"/>
    <property type="match status" value="1"/>
</dbReference>
<evidence type="ECO:0000259" key="1">
    <source>
        <dbReference type="SMART" id="SM00256"/>
    </source>
</evidence>
<evidence type="ECO:0000313" key="3">
    <source>
        <dbReference type="EMBL" id="OTF94643.1"/>
    </source>
</evidence>
<dbReference type="Pfam" id="PF00646">
    <property type="entry name" value="F-box"/>
    <property type="match status" value="1"/>
</dbReference>
<proteinExistence type="predicted"/>
<dbReference type="InterPro" id="IPR036047">
    <property type="entry name" value="F-box-like_dom_sf"/>
</dbReference>
<dbReference type="STRING" id="4232.A0A251S7B6"/>
<evidence type="ECO:0000313" key="4">
    <source>
        <dbReference type="Proteomes" id="UP000215914"/>
    </source>
</evidence>
<gene>
    <name evidence="3" type="ORF">HannXRQ_Chr15g0474331</name>
    <name evidence="2" type="ORF">HanXRQr2_Chr15g0685141</name>
</gene>
<dbReference type="FunCoup" id="A0A251S7B6">
    <property type="interactions" value="295"/>
</dbReference>
<dbReference type="OMA" id="ICKDDHY"/>
<reference evidence="2" key="3">
    <citation type="submission" date="2020-06" db="EMBL/GenBank/DDBJ databases">
        <title>Helianthus annuus Genome sequencing and assembly Release 2.</title>
        <authorList>
            <person name="Gouzy J."/>
            <person name="Langlade N."/>
            <person name="Munos S."/>
        </authorList>
    </citation>
    <scope>NUCLEOTIDE SEQUENCE</scope>
    <source>
        <tissue evidence="2">Leaves</tissue>
    </source>
</reference>
<reference evidence="2 4" key="1">
    <citation type="journal article" date="2017" name="Nature">
        <title>The sunflower genome provides insights into oil metabolism, flowering and Asterid evolution.</title>
        <authorList>
            <person name="Badouin H."/>
            <person name="Gouzy J."/>
            <person name="Grassa C.J."/>
            <person name="Murat F."/>
            <person name="Staton S.E."/>
            <person name="Cottret L."/>
            <person name="Lelandais-Briere C."/>
            <person name="Owens G.L."/>
            <person name="Carrere S."/>
            <person name="Mayjonade B."/>
            <person name="Legrand L."/>
            <person name="Gill N."/>
            <person name="Kane N.C."/>
            <person name="Bowers J.E."/>
            <person name="Hubner S."/>
            <person name="Bellec A."/>
            <person name="Berard A."/>
            <person name="Berges H."/>
            <person name="Blanchet N."/>
            <person name="Boniface M.C."/>
            <person name="Brunel D."/>
            <person name="Catrice O."/>
            <person name="Chaidir N."/>
            <person name="Claudel C."/>
            <person name="Donnadieu C."/>
            <person name="Faraut T."/>
            <person name="Fievet G."/>
            <person name="Helmstetter N."/>
            <person name="King M."/>
            <person name="Knapp S.J."/>
            <person name="Lai Z."/>
            <person name="Le Paslier M.C."/>
            <person name="Lippi Y."/>
            <person name="Lorenzon L."/>
            <person name="Mandel J.R."/>
            <person name="Marage G."/>
            <person name="Marchand G."/>
            <person name="Marquand E."/>
            <person name="Bret-Mestries E."/>
            <person name="Morien E."/>
            <person name="Nambeesan S."/>
            <person name="Nguyen T."/>
            <person name="Pegot-Espagnet P."/>
            <person name="Pouilly N."/>
            <person name="Raftis F."/>
            <person name="Sallet E."/>
            <person name="Schiex T."/>
            <person name="Thomas J."/>
            <person name="Vandecasteele C."/>
            <person name="Vares D."/>
            <person name="Vear F."/>
            <person name="Vautrin S."/>
            <person name="Crespi M."/>
            <person name="Mangin B."/>
            <person name="Burke J.M."/>
            <person name="Salse J."/>
            <person name="Munos S."/>
            <person name="Vincourt P."/>
            <person name="Rieseberg L.H."/>
            <person name="Langlade N.B."/>
        </authorList>
    </citation>
    <scope>NUCLEOTIDE SEQUENCE [LARGE SCALE GENOMIC DNA]</scope>
    <source>
        <strain evidence="4">cv. SF193</strain>
        <tissue evidence="2">Leaves</tissue>
    </source>
</reference>
<keyword evidence="4" id="KW-1185">Reference proteome</keyword>
<feature type="domain" description="F-box" evidence="1">
    <location>
        <begin position="81"/>
        <end position="119"/>
    </location>
</feature>
<dbReference type="InterPro" id="IPR017451">
    <property type="entry name" value="F-box-assoc_interact_dom"/>
</dbReference>
<dbReference type="AlphaFoldDB" id="A0A251S7B6"/>
<dbReference type="CDD" id="cd22157">
    <property type="entry name" value="F-box_AtFBW1-like"/>
    <property type="match status" value="1"/>
</dbReference>
<dbReference type="SUPFAM" id="SSF81383">
    <property type="entry name" value="F-box domain"/>
    <property type="match status" value="1"/>
</dbReference>
<evidence type="ECO:0000313" key="2">
    <source>
        <dbReference type="EMBL" id="KAF5763843.1"/>
    </source>
</evidence>
<dbReference type="InterPro" id="IPR055290">
    <property type="entry name" value="At3g26010-like"/>
</dbReference>
<dbReference type="Proteomes" id="UP000215914">
    <property type="component" value="Chromosome 15"/>
</dbReference>
<dbReference type="PANTHER" id="PTHR35546:SF87">
    <property type="entry name" value="F-BOX DOMAIN-CONTAINING PROTEIN"/>
    <property type="match status" value="1"/>
</dbReference>
<dbReference type="EMBL" id="MNCJ02000330">
    <property type="protein sequence ID" value="KAF5763843.1"/>
    <property type="molecule type" value="Genomic_DNA"/>
</dbReference>
<dbReference type="EMBL" id="CM007904">
    <property type="protein sequence ID" value="OTF94643.1"/>
    <property type="molecule type" value="Genomic_DNA"/>
</dbReference>
<dbReference type="NCBIfam" id="TIGR01640">
    <property type="entry name" value="F_box_assoc_1"/>
    <property type="match status" value="1"/>
</dbReference>
<organism evidence="3 4">
    <name type="scientific">Helianthus annuus</name>
    <name type="common">Common sunflower</name>
    <dbReference type="NCBI Taxonomy" id="4232"/>
    <lineage>
        <taxon>Eukaryota</taxon>
        <taxon>Viridiplantae</taxon>
        <taxon>Streptophyta</taxon>
        <taxon>Embryophyta</taxon>
        <taxon>Tracheophyta</taxon>
        <taxon>Spermatophyta</taxon>
        <taxon>Magnoliopsida</taxon>
        <taxon>eudicotyledons</taxon>
        <taxon>Gunneridae</taxon>
        <taxon>Pentapetalae</taxon>
        <taxon>asterids</taxon>
        <taxon>campanulids</taxon>
        <taxon>Asterales</taxon>
        <taxon>Asteraceae</taxon>
        <taxon>Asteroideae</taxon>
        <taxon>Heliantheae alliance</taxon>
        <taxon>Heliantheae</taxon>
        <taxon>Helianthus</taxon>
    </lineage>
</organism>